<gene>
    <name evidence="1" type="ORF">GCM10008905_00720</name>
</gene>
<proteinExistence type="predicted"/>
<protein>
    <submittedName>
        <fullName evidence="1">DNA double-strand break repair nuclease NurA</fullName>
    </submittedName>
</protein>
<evidence type="ECO:0000313" key="1">
    <source>
        <dbReference type="EMBL" id="GAA0716374.1"/>
    </source>
</evidence>
<dbReference type="Proteomes" id="UP001500339">
    <property type="component" value="Unassembled WGS sequence"/>
</dbReference>
<reference evidence="2" key="1">
    <citation type="journal article" date="2019" name="Int. J. Syst. Evol. Microbiol.">
        <title>The Global Catalogue of Microorganisms (GCM) 10K type strain sequencing project: providing services to taxonomists for standard genome sequencing and annotation.</title>
        <authorList>
            <consortium name="The Broad Institute Genomics Platform"/>
            <consortium name="The Broad Institute Genome Sequencing Center for Infectious Disease"/>
            <person name="Wu L."/>
            <person name="Ma J."/>
        </authorList>
    </citation>
    <scope>NUCLEOTIDE SEQUENCE [LARGE SCALE GENOMIC DNA]</scope>
    <source>
        <strain evidence="2">JCM 1405</strain>
    </source>
</reference>
<keyword evidence="2" id="KW-1185">Reference proteome</keyword>
<organism evidence="1 2">
    <name type="scientific">Clostridium malenominatum</name>
    <dbReference type="NCBI Taxonomy" id="1539"/>
    <lineage>
        <taxon>Bacteria</taxon>
        <taxon>Bacillati</taxon>
        <taxon>Bacillota</taxon>
        <taxon>Clostridia</taxon>
        <taxon>Eubacteriales</taxon>
        <taxon>Clostridiaceae</taxon>
        <taxon>Clostridium</taxon>
    </lineage>
</organism>
<accession>A0ABP3TR91</accession>
<comment type="caution">
    <text evidence="1">The sequence shown here is derived from an EMBL/GenBank/DDBJ whole genome shotgun (WGS) entry which is preliminary data.</text>
</comment>
<sequence length="458" mass="52640">MPFKNEKANKFSHEKIINNKLLKEKLSNFKITYDVSNNSDTLQDIKSKFNKNERESNKTIDFIFTVDSSFTEIPLDENIPSAKIGIVNFSSNIIDLSKKSEIYSNGFINPQKFNDIYNSQILTFICPTFNLVTINDEGMDTLQSIRKEIYDFFCNSKPFNSISLLQTLYNLIVEIDGSIKLKCTNSKCESNVNSENKERLIFNLKEIGIEPFVCPLCGKTMYLSDHLRLHEAVDLEFGHSNLLSRFSQITEHLIALNVIDTLMKYKSFALLSKIAFIIDGPLAIYGEPAKIHKNILKYLHNVSKRVGEQLIYFGISKTGKLKDHFSLIERKLNIEPNSFLLVDDSYRFKYIQKAPENNKFFGQEVLFGQDFLFYSIDKKKFVITMLYPIDNKSNDFGEIVFDKNQYGTLPVIFKLVNNISIDIYEDAILPVALSHKYAAISLNPGNKIIEIFAKQNIQ</sequence>
<name>A0ABP3TR91_9CLOT</name>
<dbReference type="EMBL" id="BAAACF010000001">
    <property type="protein sequence ID" value="GAA0716374.1"/>
    <property type="molecule type" value="Genomic_DNA"/>
</dbReference>
<dbReference type="RefSeq" id="WP_343765238.1">
    <property type="nucleotide sequence ID" value="NZ_BAAACF010000001.1"/>
</dbReference>
<evidence type="ECO:0000313" key="2">
    <source>
        <dbReference type="Proteomes" id="UP001500339"/>
    </source>
</evidence>